<feature type="compositionally biased region" description="Low complexity" evidence="1">
    <location>
        <begin position="208"/>
        <end position="221"/>
    </location>
</feature>
<proteinExistence type="predicted"/>
<dbReference type="STRING" id="1249101.BST21_04360"/>
<keyword evidence="5" id="KW-1185">Reference proteome</keyword>
<keyword evidence="2" id="KW-0812">Transmembrane</keyword>
<feature type="compositionally biased region" description="Polar residues" evidence="1">
    <location>
        <begin position="184"/>
        <end position="207"/>
    </location>
</feature>
<organism evidence="4 5">
    <name type="scientific">Mycolicibacterium celeriflavum</name>
    <name type="common">Mycobacterium celeriflavum</name>
    <dbReference type="NCBI Taxonomy" id="1249101"/>
    <lineage>
        <taxon>Bacteria</taxon>
        <taxon>Bacillati</taxon>
        <taxon>Actinomycetota</taxon>
        <taxon>Actinomycetes</taxon>
        <taxon>Mycobacteriales</taxon>
        <taxon>Mycobacteriaceae</taxon>
        <taxon>Mycolicibacterium</taxon>
    </lineage>
</organism>
<evidence type="ECO:0000256" key="3">
    <source>
        <dbReference type="SAM" id="SignalP"/>
    </source>
</evidence>
<dbReference type="EMBL" id="AP022591">
    <property type="protein sequence ID" value="BBY45225.1"/>
    <property type="molecule type" value="Genomic_DNA"/>
</dbReference>
<feature type="region of interest" description="Disordered" evidence="1">
    <location>
        <begin position="53"/>
        <end position="243"/>
    </location>
</feature>
<dbReference type="KEGG" id="mcee:MCEL_35200"/>
<sequence>MPVAVGISRIRHLAAALASVAAVSLVAAGTGVHPALAQPDTTAPTETAYAPAEEAPAEVPTYEAPPAIEAPPTIEAPPAVEAPPVAPEVPQEPATQAPVVTEETQAPEIATTTAAPQVSAEPEPEPVTTTEAAPIPTPTTQARTGVTTAATTPSASATTSPSPSPGSTSATSTVTSEPAGLEPGTTTGTAQPGETSPAGESQTSPEETTSVGGTTDSSGATQSPSAELAAGVTETPEPQRLEASPQDIKIAEQAPPVQKIPPPAPPAEIDRLRNLVVPQADPGANAPASVAAEAGGQNEALRVLQWQPDWVQYDPYFRPLIFNPYPEPLQLVYEVGGVPRILLIPPLGRIVTEVRDLGSYNFTALRLNPFGIPIDVAVGNFFGGGYFPGPGLPPPPPPPPVRTLTDVPVQVKYTDATYRPIVVRKIVDVGPDPSVGGAHKVLLDGVTPAWGEWKQNDSGVPQFEVHQTQSFPGMEGPAEGPLPGDYDLQLVSDSSPTGLSAKDITLIVAAALVAALGLGGIFLTLFLGRRRRIRH</sequence>
<keyword evidence="3" id="KW-0732">Signal</keyword>
<dbReference type="RefSeq" id="WP_083000397.1">
    <property type="nucleotide sequence ID" value="NZ_AP022591.1"/>
</dbReference>
<protein>
    <submittedName>
        <fullName evidence="4">Uncharacterized protein</fullName>
    </submittedName>
</protein>
<feature type="signal peptide" evidence="3">
    <location>
        <begin position="1"/>
        <end position="37"/>
    </location>
</feature>
<dbReference type="AlphaFoldDB" id="A0A1X0C091"/>
<feature type="transmembrane region" description="Helical" evidence="2">
    <location>
        <begin position="504"/>
        <end position="527"/>
    </location>
</feature>
<keyword evidence="2" id="KW-1133">Transmembrane helix</keyword>
<dbReference type="OrthoDB" id="4730405at2"/>
<feature type="chain" id="PRO_5043624182" evidence="3">
    <location>
        <begin position="38"/>
        <end position="535"/>
    </location>
</feature>
<evidence type="ECO:0000256" key="1">
    <source>
        <dbReference type="SAM" id="MobiDB-lite"/>
    </source>
</evidence>
<feature type="compositionally biased region" description="Low complexity" evidence="1">
    <location>
        <begin position="126"/>
        <end position="179"/>
    </location>
</feature>
<evidence type="ECO:0000256" key="2">
    <source>
        <dbReference type="SAM" id="Phobius"/>
    </source>
</evidence>
<keyword evidence="2" id="KW-0472">Membrane</keyword>
<feature type="compositionally biased region" description="Low complexity" evidence="1">
    <location>
        <begin position="53"/>
        <end position="79"/>
    </location>
</feature>
<dbReference type="Proteomes" id="UP000466431">
    <property type="component" value="Chromosome"/>
</dbReference>
<accession>A0A1X0C091</accession>
<reference evidence="4 5" key="1">
    <citation type="journal article" date="2019" name="Emerg. Microbes Infect.">
        <title>Comprehensive subspecies identification of 175 nontuberculous mycobacteria species based on 7547 genomic profiles.</title>
        <authorList>
            <person name="Matsumoto Y."/>
            <person name="Kinjo T."/>
            <person name="Motooka D."/>
            <person name="Nabeya D."/>
            <person name="Jung N."/>
            <person name="Uechi K."/>
            <person name="Horii T."/>
            <person name="Iida T."/>
            <person name="Fujita J."/>
            <person name="Nakamura S."/>
        </authorList>
    </citation>
    <scope>NUCLEOTIDE SEQUENCE [LARGE SCALE GENOMIC DNA]</scope>
    <source>
        <strain evidence="4 5">JCM 18439</strain>
    </source>
</reference>
<evidence type="ECO:0000313" key="4">
    <source>
        <dbReference type="EMBL" id="BBY45225.1"/>
    </source>
</evidence>
<evidence type="ECO:0000313" key="5">
    <source>
        <dbReference type="Proteomes" id="UP000466431"/>
    </source>
</evidence>
<name>A0A1X0C091_MYCCF</name>
<gene>
    <name evidence="4" type="ORF">MCEL_35200</name>
</gene>